<dbReference type="SUPFAM" id="SSF46689">
    <property type="entry name" value="Homeodomain-like"/>
    <property type="match status" value="1"/>
</dbReference>
<keyword evidence="5" id="KW-1185">Reference proteome</keyword>
<feature type="domain" description="HTH tetR-type" evidence="3">
    <location>
        <begin position="11"/>
        <end position="71"/>
    </location>
</feature>
<evidence type="ECO:0000259" key="3">
    <source>
        <dbReference type="PROSITE" id="PS50977"/>
    </source>
</evidence>
<dbReference type="InterPro" id="IPR050109">
    <property type="entry name" value="HTH-type_TetR-like_transc_reg"/>
</dbReference>
<evidence type="ECO:0000256" key="2">
    <source>
        <dbReference type="PROSITE-ProRule" id="PRU00335"/>
    </source>
</evidence>
<keyword evidence="1 2" id="KW-0238">DNA-binding</keyword>
<feature type="DNA-binding region" description="H-T-H motif" evidence="2">
    <location>
        <begin position="34"/>
        <end position="53"/>
    </location>
</feature>
<gene>
    <name evidence="4" type="ORF">HU747_08430</name>
</gene>
<reference evidence="4 5" key="1">
    <citation type="journal article" date="2020" name="Microorganisms">
        <title>Reliable Identification of Environmental Pseudomonas Isolates Using the rpoD Gene.</title>
        <authorList>
            <consortium name="The Broad Institute Genome Sequencing Platform"/>
            <person name="Girard L."/>
            <person name="Lood C."/>
            <person name="Rokni-Zadeh H."/>
            <person name="van Noort V."/>
            <person name="Lavigne R."/>
            <person name="De Mot R."/>
        </authorList>
    </citation>
    <scope>NUCLEOTIDE SEQUENCE [LARGE SCALE GENOMIC DNA]</scope>
    <source>
        <strain evidence="4 5">RW7P2</strain>
    </source>
</reference>
<dbReference type="SUPFAM" id="SSF48498">
    <property type="entry name" value="Tetracyclin repressor-like, C-terminal domain"/>
    <property type="match status" value="1"/>
</dbReference>
<proteinExistence type="predicted"/>
<dbReference type="RefSeq" id="WP_186598481.1">
    <property type="nucleotide sequence ID" value="NZ_JABWRR010000001.1"/>
</dbReference>
<dbReference type="InterPro" id="IPR001647">
    <property type="entry name" value="HTH_TetR"/>
</dbReference>
<dbReference type="Pfam" id="PF00440">
    <property type="entry name" value="TetR_N"/>
    <property type="match status" value="1"/>
</dbReference>
<comment type="caution">
    <text evidence="4">The sequence shown here is derived from an EMBL/GenBank/DDBJ whole genome shotgun (WGS) entry which is preliminary data.</text>
</comment>
<evidence type="ECO:0000313" key="4">
    <source>
        <dbReference type="EMBL" id="MBC3475628.1"/>
    </source>
</evidence>
<dbReference type="Proteomes" id="UP000628086">
    <property type="component" value="Unassembled WGS sequence"/>
</dbReference>
<dbReference type="PANTHER" id="PTHR30055">
    <property type="entry name" value="HTH-TYPE TRANSCRIPTIONAL REGULATOR RUTR"/>
    <property type="match status" value="1"/>
</dbReference>
<dbReference type="PANTHER" id="PTHR30055:SF231">
    <property type="entry name" value="TRANSCRIPTIONAL REGULATORY PROTEIN (PROBABLY DEOR-FAMILY)-RELATED"/>
    <property type="match status" value="1"/>
</dbReference>
<accession>A0ABR6V5F9</accession>
<dbReference type="InterPro" id="IPR041583">
    <property type="entry name" value="TetR_C_31"/>
</dbReference>
<sequence length="197" mass="21786">MTQQFSRLPYGEGREALMAATIDVVAEKGLRGVTYRAIAGRARVNHTLVTHHFGSIEGLLAATMEWAIERSIRESGLERITEFDEAFADSLIASVTREPELQLFQFEMLLESRRSPEMRSLVEKLYASYMNTVELALKEQGLDTANEAAIAIFAALDGLMLQFLTINEPAKIRSALIHIGHLVSAIPPLGAHHGVKL</sequence>
<organism evidence="4 5">
    <name type="scientific">Pseudomonas taiwanensis</name>
    <dbReference type="NCBI Taxonomy" id="470150"/>
    <lineage>
        <taxon>Bacteria</taxon>
        <taxon>Pseudomonadati</taxon>
        <taxon>Pseudomonadota</taxon>
        <taxon>Gammaproteobacteria</taxon>
        <taxon>Pseudomonadales</taxon>
        <taxon>Pseudomonadaceae</taxon>
        <taxon>Pseudomonas</taxon>
    </lineage>
</organism>
<protein>
    <submittedName>
        <fullName evidence="4">TetR family transcriptional regulator</fullName>
    </submittedName>
</protein>
<dbReference type="Pfam" id="PF17940">
    <property type="entry name" value="TetR_C_31"/>
    <property type="match status" value="1"/>
</dbReference>
<dbReference type="Gene3D" id="1.10.357.10">
    <property type="entry name" value="Tetracycline Repressor, domain 2"/>
    <property type="match status" value="1"/>
</dbReference>
<dbReference type="EMBL" id="JABWRS010000005">
    <property type="protein sequence ID" value="MBC3475628.1"/>
    <property type="molecule type" value="Genomic_DNA"/>
</dbReference>
<evidence type="ECO:0000256" key="1">
    <source>
        <dbReference type="ARBA" id="ARBA00023125"/>
    </source>
</evidence>
<dbReference type="PROSITE" id="PS50977">
    <property type="entry name" value="HTH_TETR_2"/>
    <property type="match status" value="1"/>
</dbReference>
<dbReference type="InterPro" id="IPR036271">
    <property type="entry name" value="Tet_transcr_reg_TetR-rel_C_sf"/>
</dbReference>
<name>A0ABR6V5F9_9PSED</name>
<evidence type="ECO:0000313" key="5">
    <source>
        <dbReference type="Proteomes" id="UP000628086"/>
    </source>
</evidence>
<dbReference type="InterPro" id="IPR009057">
    <property type="entry name" value="Homeodomain-like_sf"/>
</dbReference>